<feature type="transmembrane region" description="Helical" evidence="7">
    <location>
        <begin position="66"/>
        <end position="88"/>
    </location>
</feature>
<evidence type="ECO:0000256" key="7">
    <source>
        <dbReference type="SAM" id="Phobius"/>
    </source>
</evidence>
<keyword evidence="10" id="KW-1185">Reference proteome</keyword>
<dbReference type="Pfam" id="PF03458">
    <property type="entry name" value="Gly_transporter"/>
    <property type="match status" value="2"/>
</dbReference>
<keyword evidence="3" id="KW-1003">Cell membrane</keyword>
<keyword evidence="6 7" id="KW-0472">Membrane</keyword>
<proteinExistence type="inferred from homology"/>
<evidence type="ECO:0000256" key="3">
    <source>
        <dbReference type="ARBA" id="ARBA00022475"/>
    </source>
</evidence>
<organism evidence="9 10">
    <name type="scientific">Chitinimonas taiwanensis DSM 18899</name>
    <dbReference type="NCBI Taxonomy" id="1121279"/>
    <lineage>
        <taxon>Bacteria</taxon>
        <taxon>Pseudomonadati</taxon>
        <taxon>Pseudomonadota</taxon>
        <taxon>Betaproteobacteria</taxon>
        <taxon>Neisseriales</taxon>
        <taxon>Chitinibacteraceae</taxon>
        <taxon>Chitinimonas</taxon>
    </lineage>
</organism>
<protein>
    <submittedName>
        <fullName evidence="9">Uncharacterized membrane protein YeiH</fullName>
    </submittedName>
</protein>
<evidence type="ECO:0000256" key="5">
    <source>
        <dbReference type="ARBA" id="ARBA00022989"/>
    </source>
</evidence>
<dbReference type="Proteomes" id="UP000186513">
    <property type="component" value="Unassembled WGS sequence"/>
</dbReference>
<sequence>MNWSTLGSVLFDMDWLFLVGTAAFSVSGYLIGVKKRFDLLGVLIVAILTAIGGGVVRDVLLNRVPVVFQDASPVSTIIATLGAAWLLSLHKSWNARMHKIFVLADSTGLIAFSLAGAQVGISYGLNLFGVLCVGFITAVGGGVLRDMLVNDVPFILDRDFYGTVAILMAGLLYAAHALGYAGNSTLWTLFALGLGIRLLAHWRDFRLPTV</sequence>
<dbReference type="InterPro" id="IPR005115">
    <property type="entry name" value="Gly_transporter"/>
</dbReference>
<feature type="transmembrane region" description="Helical" evidence="7">
    <location>
        <begin position="15"/>
        <end position="32"/>
    </location>
</feature>
<keyword evidence="5 7" id="KW-1133">Transmembrane helix</keyword>
<dbReference type="STRING" id="1121279.SAMN02745887_01956"/>
<comment type="subcellular location">
    <subcellularLocation>
        <location evidence="1">Cell membrane</location>
        <topology evidence="1">Multi-pass membrane protein</topology>
    </subcellularLocation>
</comment>
<comment type="similarity">
    <text evidence="2">Belongs to the UPF0126 family.</text>
</comment>
<keyword evidence="4 7" id="KW-0812">Transmembrane</keyword>
<evidence type="ECO:0000256" key="1">
    <source>
        <dbReference type="ARBA" id="ARBA00004651"/>
    </source>
</evidence>
<reference evidence="9 10" key="1">
    <citation type="submission" date="2016-11" db="EMBL/GenBank/DDBJ databases">
        <authorList>
            <person name="Jaros S."/>
            <person name="Januszkiewicz K."/>
            <person name="Wedrychowicz H."/>
        </authorList>
    </citation>
    <scope>NUCLEOTIDE SEQUENCE [LARGE SCALE GENOMIC DNA]</scope>
    <source>
        <strain evidence="9 10">DSM 18899</strain>
    </source>
</reference>
<feature type="domain" description="Glycine transporter" evidence="8">
    <location>
        <begin position="15"/>
        <end position="87"/>
    </location>
</feature>
<feature type="transmembrane region" description="Helical" evidence="7">
    <location>
        <begin position="160"/>
        <end position="178"/>
    </location>
</feature>
<evidence type="ECO:0000256" key="6">
    <source>
        <dbReference type="ARBA" id="ARBA00023136"/>
    </source>
</evidence>
<feature type="domain" description="Glycine transporter" evidence="8">
    <location>
        <begin position="103"/>
        <end position="176"/>
    </location>
</feature>
<feature type="transmembrane region" description="Helical" evidence="7">
    <location>
        <begin position="127"/>
        <end position="148"/>
    </location>
</feature>
<dbReference type="PANTHER" id="PTHR30506:SF3">
    <property type="entry name" value="UPF0126 INNER MEMBRANE PROTEIN YADS-RELATED"/>
    <property type="match status" value="1"/>
</dbReference>
<gene>
    <name evidence="9" type="ORF">SAMN02745887_01956</name>
</gene>
<dbReference type="AlphaFoldDB" id="A0A1K2HI32"/>
<evidence type="ECO:0000313" key="10">
    <source>
        <dbReference type="Proteomes" id="UP000186513"/>
    </source>
</evidence>
<evidence type="ECO:0000259" key="8">
    <source>
        <dbReference type="Pfam" id="PF03458"/>
    </source>
</evidence>
<dbReference type="GO" id="GO:0005886">
    <property type="term" value="C:plasma membrane"/>
    <property type="evidence" value="ECO:0007669"/>
    <property type="project" value="UniProtKB-SubCell"/>
</dbReference>
<evidence type="ECO:0000256" key="4">
    <source>
        <dbReference type="ARBA" id="ARBA00022692"/>
    </source>
</evidence>
<dbReference type="RefSeq" id="WP_217651443.1">
    <property type="nucleotide sequence ID" value="NZ_FPKR01000007.1"/>
</dbReference>
<name>A0A1K2HI32_9NEIS</name>
<feature type="transmembrane region" description="Helical" evidence="7">
    <location>
        <begin position="39"/>
        <end position="60"/>
    </location>
</feature>
<accession>A0A1K2HI32</accession>
<dbReference type="PANTHER" id="PTHR30506">
    <property type="entry name" value="INNER MEMBRANE PROTEIN"/>
    <property type="match status" value="1"/>
</dbReference>
<evidence type="ECO:0000256" key="2">
    <source>
        <dbReference type="ARBA" id="ARBA00008193"/>
    </source>
</evidence>
<evidence type="ECO:0000313" key="9">
    <source>
        <dbReference type="EMBL" id="SFZ76431.1"/>
    </source>
</evidence>
<dbReference type="EMBL" id="FPKR01000007">
    <property type="protein sequence ID" value="SFZ76431.1"/>
    <property type="molecule type" value="Genomic_DNA"/>
</dbReference>